<evidence type="ECO:0000313" key="2">
    <source>
        <dbReference type="Proteomes" id="UP001428341"/>
    </source>
</evidence>
<reference evidence="1 2" key="1">
    <citation type="submission" date="2024-05" db="EMBL/GenBank/DDBJ databases">
        <title>Haplotype-resolved chromosome-level genome assembly of Huyou (Citrus changshanensis).</title>
        <authorList>
            <person name="Miao C."/>
            <person name="Chen W."/>
            <person name="Wu Y."/>
            <person name="Wang L."/>
            <person name="Zhao S."/>
            <person name="Grierson D."/>
            <person name="Xu C."/>
            <person name="Chen K."/>
        </authorList>
    </citation>
    <scope>NUCLEOTIDE SEQUENCE [LARGE SCALE GENOMIC DNA]</scope>
    <source>
        <strain evidence="1">01-14</strain>
        <tissue evidence="1">Leaf</tissue>
    </source>
</reference>
<dbReference type="EMBL" id="JBCGBO010000025">
    <property type="protein sequence ID" value="KAK9177437.1"/>
    <property type="molecule type" value="Genomic_DNA"/>
</dbReference>
<protein>
    <submittedName>
        <fullName evidence="1">Uncharacterized protein</fullName>
    </submittedName>
</protein>
<proteinExistence type="predicted"/>
<organism evidence="1 2">
    <name type="scientific">Citrus x changshan-huyou</name>
    <dbReference type="NCBI Taxonomy" id="2935761"/>
    <lineage>
        <taxon>Eukaryota</taxon>
        <taxon>Viridiplantae</taxon>
        <taxon>Streptophyta</taxon>
        <taxon>Embryophyta</taxon>
        <taxon>Tracheophyta</taxon>
        <taxon>Spermatophyta</taxon>
        <taxon>Magnoliopsida</taxon>
        <taxon>eudicotyledons</taxon>
        <taxon>Gunneridae</taxon>
        <taxon>Pentapetalae</taxon>
        <taxon>rosids</taxon>
        <taxon>malvids</taxon>
        <taxon>Sapindales</taxon>
        <taxon>Rutaceae</taxon>
        <taxon>Aurantioideae</taxon>
        <taxon>Citrus</taxon>
    </lineage>
</organism>
<evidence type="ECO:0000313" key="1">
    <source>
        <dbReference type="EMBL" id="KAK9177437.1"/>
    </source>
</evidence>
<dbReference type="AlphaFoldDB" id="A0AAP0Q9U9"/>
<name>A0AAP0Q9U9_9ROSI</name>
<keyword evidence="2" id="KW-1185">Reference proteome</keyword>
<sequence>MGGSERFTIGEYNSDRGLAKFTRFGQRNLLRIIVVDKLMERGGGSMAARVWRTHRLMFLTMAKGGDPRLKLIDFLLAKANEFGGGVGWQRSQLNRGGLSGEAHSGGFGINGYGYPGKLCKLHRITLIPTNGARRAEVEIDRELGHQSSDCRPKNLNLLEVAISEVEADNIENGDNEKALELEADEGKMLNSAEGAANSAATTTVDSAAIVLIANFTNDSIITTTTDSVVVDGASATINFEY</sequence>
<comment type="caution">
    <text evidence="1">The sequence shown here is derived from an EMBL/GenBank/DDBJ whole genome shotgun (WGS) entry which is preliminary data.</text>
</comment>
<dbReference type="Proteomes" id="UP001428341">
    <property type="component" value="Unassembled WGS sequence"/>
</dbReference>
<accession>A0AAP0Q9U9</accession>
<gene>
    <name evidence="1" type="ORF">WN944_029459</name>
</gene>